<dbReference type="AlphaFoldDB" id="A0A1T3FKS7"/>
<dbReference type="SUPFAM" id="SSF54427">
    <property type="entry name" value="NTF2-like"/>
    <property type="match status" value="1"/>
</dbReference>
<evidence type="ECO:0000313" key="2">
    <source>
        <dbReference type="EMBL" id="OOH96024.1"/>
    </source>
</evidence>
<dbReference type="OrthoDB" id="6657864at2"/>
<keyword evidence="3" id="KW-1185">Reference proteome</keyword>
<organism evidence="2 3">
    <name type="scientific">Elizabethkingia meningoseptica</name>
    <name type="common">Chryseobacterium meningosepticum</name>
    <dbReference type="NCBI Taxonomy" id="238"/>
    <lineage>
        <taxon>Bacteria</taxon>
        <taxon>Pseudomonadati</taxon>
        <taxon>Bacteroidota</taxon>
        <taxon>Flavobacteriia</taxon>
        <taxon>Flavobacteriales</taxon>
        <taxon>Weeksellaceae</taxon>
        <taxon>Elizabethkingia</taxon>
    </lineage>
</organism>
<sequence length="141" mass="16489">MKKQIIENQTKQIVEEYYKNLKSGNFEAVIRLFSENAEWRIPGNAEQAVWLKDRNGKDEICNFFKELYKNIESISFDITGEFYNAERAVVIGHLISRILSTGKLFNSYFTVQFTVEDRLITKYLMLEDSYALIEALTPDKV</sequence>
<protein>
    <recommendedName>
        <fullName evidence="1">SnoaL-like domain-containing protein</fullName>
    </recommendedName>
</protein>
<dbReference type="STRING" id="238.BBD35_15495"/>
<accession>A0A1T3FKS7</accession>
<proteinExistence type="predicted"/>
<dbReference type="RefSeq" id="WP_070905042.1">
    <property type="nucleotide sequence ID" value="NZ_CP016378.1"/>
</dbReference>
<name>A0A1T3FKS7_ELIME</name>
<comment type="caution">
    <text evidence="2">The sequence shown here is derived from an EMBL/GenBank/DDBJ whole genome shotgun (WGS) entry which is preliminary data.</text>
</comment>
<dbReference type="Pfam" id="PF12680">
    <property type="entry name" value="SnoaL_2"/>
    <property type="match status" value="1"/>
</dbReference>
<dbReference type="InterPro" id="IPR032710">
    <property type="entry name" value="NTF2-like_dom_sf"/>
</dbReference>
<evidence type="ECO:0000313" key="3">
    <source>
        <dbReference type="Proteomes" id="UP000188947"/>
    </source>
</evidence>
<dbReference type="eggNOG" id="COG3631">
    <property type="taxonomic scope" value="Bacteria"/>
</dbReference>
<dbReference type="EMBL" id="MPOG01000008">
    <property type="protein sequence ID" value="OOH96024.1"/>
    <property type="molecule type" value="Genomic_DNA"/>
</dbReference>
<gene>
    <name evidence="2" type="ORF">BMF97_06615</name>
</gene>
<dbReference type="Gene3D" id="3.10.450.50">
    <property type="match status" value="1"/>
</dbReference>
<dbReference type="InterPro" id="IPR037401">
    <property type="entry name" value="SnoaL-like"/>
</dbReference>
<evidence type="ECO:0000259" key="1">
    <source>
        <dbReference type="Pfam" id="PF12680"/>
    </source>
</evidence>
<feature type="domain" description="SnoaL-like" evidence="1">
    <location>
        <begin position="14"/>
        <end position="122"/>
    </location>
</feature>
<dbReference type="Proteomes" id="UP000188947">
    <property type="component" value="Unassembled WGS sequence"/>
</dbReference>
<reference evidence="2 3" key="1">
    <citation type="submission" date="2016-11" db="EMBL/GenBank/DDBJ databases">
        <title>Genome sequence and comparative genomic analysis of clinical strain Elizabethkingia meningoseptica 61421 PRCM.</title>
        <authorList>
            <person name="Wang M."/>
            <person name="Hu S."/>
            <person name="Cao L."/>
            <person name="Jiang T."/>
            <person name="Zhou Y."/>
            <person name="Ming D."/>
        </authorList>
    </citation>
    <scope>NUCLEOTIDE SEQUENCE [LARGE SCALE GENOMIC DNA]</scope>
    <source>
        <strain evidence="2 3">61421 PRCM</strain>
    </source>
</reference>